<dbReference type="PANTHER" id="PTHR30105:SF2">
    <property type="entry name" value="DIVERGENT POLYSACCHARIDE DEACETYLASE SUPERFAMILY"/>
    <property type="match status" value="1"/>
</dbReference>
<dbReference type="InterPro" id="IPR006837">
    <property type="entry name" value="Divergent_DAC"/>
</dbReference>
<comment type="caution">
    <text evidence="2">The sequence shown here is derived from an EMBL/GenBank/DDBJ whole genome shotgun (WGS) entry which is preliminary data.</text>
</comment>
<proteinExistence type="predicted"/>
<dbReference type="PANTHER" id="PTHR30105">
    <property type="entry name" value="UNCHARACTERIZED YIBQ-RELATED"/>
    <property type="match status" value="1"/>
</dbReference>
<dbReference type="eggNOG" id="COG2861">
    <property type="taxonomic scope" value="Bacteria"/>
</dbReference>
<dbReference type="CDD" id="cd10936">
    <property type="entry name" value="CE4_DAC2"/>
    <property type="match status" value="1"/>
</dbReference>
<evidence type="ECO:0000313" key="2">
    <source>
        <dbReference type="EMBL" id="EDM75841.1"/>
    </source>
</evidence>
<dbReference type="Proteomes" id="UP000005801">
    <property type="component" value="Unassembled WGS sequence"/>
</dbReference>
<keyword evidence="1" id="KW-0812">Transmembrane</keyword>
<dbReference type="SUPFAM" id="SSF88713">
    <property type="entry name" value="Glycoside hydrolase/deacetylase"/>
    <property type="match status" value="1"/>
</dbReference>
<evidence type="ECO:0008006" key="4">
    <source>
        <dbReference type="Google" id="ProtNLM"/>
    </source>
</evidence>
<evidence type="ECO:0000256" key="1">
    <source>
        <dbReference type="SAM" id="Phobius"/>
    </source>
</evidence>
<keyword evidence="1" id="KW-0472">Membrane</keyword>
<dbReference type="GO" id="GO:0005975">
    <property type="term" value="P:carbohydrate metabolic process"/>
    <property type="evidence" value="ECO:0007669"/>
    <property type="project" value="InterPro"/>
</dbReference>
<dbReference type="InterPro" id="IPR011330">
    <property type="entry name" value="Glyco_hydro/deAcase_b/a-brl"/>
</dbReference>
<dbReference type="OrthoDB" id="9784811at2"/>
<name>A6GE50_9BACT</name>
<dbReference type="RefSeq" id="WP_006974990.1">
    <property type="nucleotide sequence ID" value="NZ_ABCS01000079.1"/>
</dbReference>
<evidence type="ECO:0000313" key="3">
    <source>
        <dbReference type="Proteomes" id="UP000005801"/>
    </source>
</evidence>
<dbReference type="Pfam" id="PF04748">
    <property type="entry name" value="Polysacc_deac_2"/>
    <property type="match status" value="1"/>
</dbReference>
<dbReference type="STRING" id="391625.PPSIR1_33531"/>
<dbReference type="Gene3D" id="3.20.20.370">
    <property type="entry name" value="Glycoside hydrolase/deacetylase"/>
    <property type="match status" value="1"/>
</dbReference>
<gene>
    <name evidence="2" type="ORF">PPSIR1_33531</name>
</gene>
<organism evidence="2 3">
    <name type="scientific">Plesiocystis pacifica SIR-1</name>
    <dbReference type="NCBI Taxonomy" id="391625"/>
    <lineage>
        <taxon>Bacteria</taxon>
        <taxon>Pseudomonadati</taxon>
        <taxon>Myxococcota</taxon>
        <taxon>Polyangia</taxon>
        <taxon>Nannocystales</taxon>
        <taxon>Nannocystaceae</taxon>
        <taxon>Plesiocystis</taxon>
    </lineage>
</organism>
<dbReference type="PROSITE" id="PS51257">
    <property type="entry name" value="PROKAR_LIPOPROTEIN"/>
    <property type="match status" value="1"/>
</dbReference>
<reference evidence="2 3" key="1">
    <citation type="submission" date="2007-06" db="EMBL/GenBank/DDBJ databases">
        <authorList>
            <person name="Shimkets L."/>
            <person name="Ferriera S."/>
            <person name="Johnson J."/>
            <person name="Kravitz S."/>
            <person name="Beeson K."/>
            <person name="Sutton G."/>
            <person name="Rogers Y.-H."/>
            <person name="Friedman R."/>
            <person name="Frazier M."/>
            <person name="Venter J.C."/>
        </authorList>
    </citation>
    <scope>NUCLEOTIDE SEQUENCE [LARGE SCALE GENOMIC DNA]</scope>
    <source>
        <strain evidence="2 3">SIR-1</strain>
    </source>
</reference>
<keyword evidence="1" id="KW-1133">Transmembrane helix</keyword>
<keyword evidence="3" id="KW-1185">Reference proteome</keyword>
<feature type="transmembrane region" description="Helical" evidence="1">
    <location>
        <begin position="12"/>
        <end position="37"/>
    </location>
</feature>
<sequence length="312" mass="34520">MNSESTRAKQRSALRVGGVAVALLMTWIALACAAFLLTGPPPEPAAVDPKDKEIRARMAQWAVRDAEEWQRDEGDHRIPWDQANGHLAIVIDDVGRELDAFDKLLALRYPLSFSVLPNSVYTAGVQDRLRADHRRPREILLHLPMEPLDARHMSEGEELGEEFLRAGDSPASLRVKVLAALGNVPHAVGVNNHMGSKLTADNRAMAALMPVLRERELYFLDSRTNPETVAAIEARRAGVPTISRKVFLDHEPGKAAIRRSLFEAAEFARDQPTVAIAHPSMDVVEVLREELPQLHTQGVGIYPVSQLLRGDL</sequence>
<dbReference type="EMBL" id="ABCS01000079">
    <property type="protein sequence ID" value="EDM75841.1"/>
    <property type="molecule type" value="Genomic_DNA"/>
</dbReference>
<accession>A6GE50</accession>
<protein>
    <recommendedName>
        <fullName evidence="4">Divergent polysaccharide deacetylase family protein</fullName>
    </recommendedName>
</protein>
<dbReference type="AlphaFoldDB" id="A6GE50"/>